<evidence type="ECO:0000256" key="1">
    <source>
        <dbReference type="SAM" id="MobiDB-lite"/>
    </source>
</evidence>
<name>A0ABQ6BJY6_9CAUL</name>
<evidence type="ECO:0000313" key="2">
    <source>
        <dbReference type="EMBL" id="GLS01744.1"/>
    </source>
</evidence>
<accession>A0ABQ6BJY6</accession>
<protein>
    <submittedName>
        <fullName evidence="2">Uncharacterized protein</fullName>
    </submittedName>
</protein>
<organism evidence="2 3">
    <name type="scientific">Brevundimonas denitrificans</name>
    <dbReference type="NCBI Taxonomy" id="1443434"/>
    <lineage>
        <taxon>Bacteria</taxon>
        <taxon>Pseudomonadati</taxon>
        <taxon>Pseudomonadota</taxon>
        <taxon>Alphaproteobacteria</taxon>
        <taxon>Caulobacterales</taxon>
        <taxon>Caulobacteraceae</taxon>
        <taxon>Brevundimonas</taxon>
    </lineage>
</organism>
<keyword evidence="3" id="KW-1185">Reference proteome</keyword>
<gene>
    <name evidence="2" type="ORF">GCM10007859_17590</name>
</gene>
<dbReference type="EMBL" id="BSOY01000035">
    <property type="protein sequence ID" value="GLS01744.1"/>
    <property type="molecule type" value="Genomic_DNA"/>
</dbReference>
<dbReference type="RefSeq" id="WP_284222604.1">
    <property type="nucleotide sequence ID" value="NZ_BSOY01000035.1"/>
</dbReference>
<proteinExistence type="predicted"/>
<comment type="caution">
    <text evidence="2">The sequence shown here is derived from an EMBL/GenBank/DDBJ whole genome shotgun (WGS) entry which is preliminary data.</text>
</comment>
<dbReference type="Proteomes" id="UP001156921">
    <property type="component" value="Unassembled WGS sequence"/>
</dbReference>
<feature type="region of interest" description="Disordered" evidence="1">
    <location>
        <begin position="157"/>
        <end position="183"/>
    </location>
</feature>
<reference evidence="3" key="1">
    <citation type="journal article" date="2019" name="Int. J. Syst. Evol. Microbiol.">
        <title>The Global Catalogue of Microorganisms (GCM) 10K type strain sequencing project: providing services to taxonomists for standard genome sequencing and annotation.</title>
        <authorList>
            <consortium name="The Broad Institute Genomics Platform"/>
            <consortium name="The Broad Institute Genome Sequencing Center for Infectious Disease"/>
            <person name="Wu L."/>
            <person name="Ma J."/>
        </authorList>
    </citation>
    <scope>NUCLEOTIDE SEQUENCE [LARGE SCALE GENOMIC DNA]</scope>
    <source>
        <strain evidence="3">NBRC 110107</strain>
    </source>
</reference>
<sequence>MAVFALILTAALLASDPDGVVATAPATTVDLEASARPVAASTAGATQDAVPHGLTTDQQIDRWIAGRSTADKPWGETANEPADDRKMHGEVSFGIGTGGYRDYGAAVSLPVGEHGRLDLSYRQVENGYAYYGSGLEQPYYDDSGYAFPGYQSPQAAGEYESRLMRPNGPPRRYPLIQPNRAGD</sequence>
<evidence type="ECO:0000313" key="3">
    <source>
        <dbReference type="Proteomes" id="UP001156921"/>
    </source>
</evidence>